<evidence type="ECO:0000256" key="2">
    <source>
        <dbReference type="ARBA" id="ARBA00023125"/>
    </source>
</evidence>
<dbReference type="CDD" id="cd00338">
    <property type="entry name" value="Ser_Recombinase"/>
    <property type="match status" value="1"/>
</dbReference>
<evidence type="ECO:0000313" key="7">
    <source>
        <dbReference type="EMBL" id="WLQ34249.1"/>
    </source>
</evidence>
<evidence type="ECO:0000256" key="5">
    <source>
        <dbReference type="SAM" id="MobiDB-lite"/>
    </source>
</evidence>
<keyword evidence="1" id="KW-0229">DNA integration</keyword>
<keyword evidence="3" id="KW-0233">DNA recombination</keyword>
<dbReference type="Proteomes" id="UP001239522">
    <property type="component" value="Chromosome"/>
</dbReference>
<reference evidence="7 8" key="1">
    <citation type="submission" date="2023-03" db="EMBL/GenBank/DDBJ databases">
        <title>Isolation and description of six Streptomyces strains from soil environments, able to metabolize different microbial glucans.</title>
        <authorList>
            <person name="Widen T."/>
            <person name="Larsbrink J."/>
        </authorList>
    </citation>
    <scope>NUCLEOTIDE SEQUENCE [LARGE SCALE GENOMIC DNA]</scope>
    <source>
        <strain evidence="7 8">Mut1</strain>
    </source>
</reference>
<dbReference type="InterPro" id="IPR006119">
    <property type="entry name" value="Resolv_N"/>
</dbReference>
<evidence type="ECO:0000256" key="4">
    <source>
        <dbReference type="PROSITE-ProRule" id="PRU10137"/>
    </source>
</evidence>
<dbReference type="Pfam" id="PF00239">
    <property type="entry name" value="Resolvase"/>
    <property type="match status" value="1"/>
</dbReference>
<dbReference type="InterPro" id="IPR050639">
    <property type="entry name" value="SSR_resolvase"/>
</dbReference>
<evidence type="ECO:0000313" key="8">
    <source>
        <dbReference type="Proteomes" id="UP001239522"/>
    </source>
</evidence>
<organism evidence="7 8">
    <name type="scientific">Streptomyces castrisilvae</name>
    <dbReference type="NCBI Taxonomy" id="3033811"/>
    <lineage>
        <taxon>Bacteria</taxon>
        <taxon>Bacillati</taxon>
        <taxon>Actinomycetota</taxon>
        <taxon>Actinomycetes</taxon>
        <taxon>Kitasatosporales</taxon>
        <taxon>Streptomycetaceae</taxon>
        <taxon>Streptomyces</taxon>
    </lineage>
</organism>
<feature type="domain" description="Resolvase/invertase-type recombinase catalytic" evidence="6">
    <location>
        <begin position="1"/>
        <end position="148"/>
    </location>
</feature>
<dbReference type="Gene3D" id="3.40.50.1390">
    <property type="entry name" value="Resolvase, N-terminal catalytic domain"/>
    <property type="match status" value="1"/>
</dbReference>
<proteinExistence type="predicted"/>
<dbReference type="PANTHER" id="PTHR30461">
    <property type="entry name" value="DNA-INVERTASE FROM LAMBDOID PROPHAGE"/>
    <property type="match status" value="1"/>
</dbReference>
<dbReference type="PROSITE" id="PS51736">
    <property type="entry name" value="RECOMBINASES_3"/>
    <property type="match status" value="1"/>
</dbReference>
<evidence type="ECO:0000256" key="1">
    <source>
        <dbReference type="ARBA" id="ARBA00022908"/>
    </source>
</evidence>
<keyword evidence="2" id="KW-0238">DNA-binding</keyword>
<protein>
    <submittedName>
        <fullName evidence="7">Recombinase family protein</fullName>
    </submittedName>
</protein>
<accession>A0ABY9HIR9</accession>
<keyword evidence="8" id="KW-1185">Reference proteome</keyword>
<evidence type="ECO:0000256" key="3">
    <source>
        <dbReference type="ARBA" id="ARBA00023172"/>
    </source>
</evidence>
<feature type="region of interest" description="Disordered" evidence="5">
    <location>
        <begin position="135"/>
        <end position="181"/>
    </location>
</feature>
<dbReference type="PROSITE" id="PS00397">
    <property type="entry name" value="RECOMBINASES_1"/>
    <property type="match status" value="1"/>
</dbReference>
<dbReference type="PANTHER" id="PTHR30461:SF2">
    <property type="entry name" value="SERINE RECOMBINASE PINE-RELATED"/>
    <property type="match status" value="1"/>
</dbReference>
<dbReference type="InterPro" id="IPR036162">
    <property type="entry name" value="Resolvase-like_N_sf"/>
</dbReference>
<dbReference type="InterPro" id="IPR006118">
    <property type="entry name" value="Recombinase_CS"/>
</dbReference>
<dbReference type="EMBL" id="CP120997">
    <property type="protein sequence ID" value="WLQ34249.1"/>
    <property type="molecule type" value="Genomic_DNA"/>
</dbReference>
<name>A0ABY9HIR9_9ACTN</name>
<feature type="active site" description="O-(5'-phospho-DNA)-serine intermediate" evidence="4">
    <location>
        <position position="9"/>
    </location>
</feature>
<sequence length="181" mass="20298">MVAKYARVSTAEQLDGFGLEDQNRISDGWLARHPEATVYDEYVDEAASGALESRPEMDRLVLDARLRRFNRILVPAVDRIGRTARAAYQWAWDMADLGAHFLSVSEDIDTSTESGWSRFMRHVTLSEMEWRRIRSTSAPGGASKRAPTAARAWPGTATPAESRTSTRRRSRVPSGPNWQSS</sequence>
<dbReference type="SMART" id="SM00857">
    <property type="entry name" value="Resolvase"/>
    <property type="match status" value="1"/>
</dbReference>
<dbReference type="RefSeq" id="WP_306054264.1">
    <property type="nucleotide sequence ID" value="NZ_CP120997.1"/>
</dbReference>
<gene>
    <name evidence="7" type="ORF">P8A18_12725</name>
</gene>
<dbReference type="SUPFAM" id="SSF53041">
    <property type="entry name" value="Resolvase-like"/>
    <property type="match status" value="1"/>
</dbReference>
<evidence type="ECO:0000259" key="6">
    <source>
        <dbReference type="PROSITE" id="PS51736"/>
    </source>
</evidence>